<dbReference type="InterPro" id="IPR011936">
    <property type="entry name" value="Myxo_disulph_rpt"/>
</dbReference>
<evidence type="ECO:0000256" key="3">
    <source>
        <dbReference type="ARBA" id="ARBA00023157"/>
    </source>
</evidence>
<feature type="transmembrane region" description="Helical" evidence="5">
    <location>
        <begin position="554"/>
        <end position="587"/>
    </location>
</feature>
<feature type="transmembrane region" description="Helical" evidence="5">
    <location>
        <begin position="480"/>
        <end position="499"/>
    </location>
</feature>
<dbReference type="SUPFAM" id="SSF51126">
    <property type="entry name" value="Pectin lyase-like"/>
    <property type="match status" value="1"/>
</dbReference>
<dbReference type="Proteomes" id="UP000054408">
    <property type="component" value="Unassembled WGS sequence"/>
</dbReference>
<feature type="compositionally biased region" description="Low complexity" evidence="4">
    <location>
        <begin position="159"/>
        <end position="172"/>
    </location>
</feature>
<reference evidence="6 7" key="1">
    <citation type="submission" date="2010-05" db="EMBL/GenBank/DDBJ databases">
        <title>The Genome Sequence of Thecamonas trahens ATCC 50062.</title>
        <authorList>
            <consortium name="The Broad Institute Genome Sequencing Platform"/>
            <person name="Russ C."/>
            <person name="Cuomo C."/>
            <person name="Shea T."/>
            <person name="Young S.K."/>
            <person name="Zeng Q."/>
            <person name="Koehrsen M."/>
            <person name="Haas B."/>
            <person name="Borodovsky M."/>
            <person name="Guigo R."/>
            <person name="Alvarado L."/>
            <person name="Berlin A."/>
            <person name="Bochicchio J."/>
            <person name="Borenstein D."/>
            <person name="Chapman S."/>
            <person name="Chen Z."/>
            <person name="Freedman E."/>
            <person name="Gellesch M."/>
            <person name="Goldberg J."/>
            <person name="Griggs A."/>
            <person name="Gujja S."/>
            <person name="Heilman E."/>
            <person name="Heiman D."/>
            <person name="Hepburn T."/>
            <person name="Howarth C."/>
            <person name="Jen D."/>
            <person name="Larson L."/>
            <person name="Mehta T."/>
            <person name="Park D."/>
            <person name="Pearson M."/>
            <person name="Roberts A."/>
            <person name="Saif S."/>
            <person name="Shenoy N."/>
            <person name="Sisk P."/>
            <person name="Stolte C."/>
            <person name="Sykes S."/>
            <person name="Thomson T."/>
            <person name="Walk T."/>
            <person name="White J."/>
            <person name="Yandava C."/>
            <person name="Burger G."/>
            <person name="Gray M.W."/>
            <person name="Holland P.W.H."/>
            <person name="King N."/>
            <person name="Lang F.B.F."/>
            <person name="Roger A.J."/>
            <person name="Ruiz-Trillo I."/>
            <person name="Lander E."/>
            <person name="Nusbaum C."/>
        </authorList>
    </citation>
    <scope>NUCLEOTIDE SEQUENCE [LARGE SCALE GENOMIC DNA]</scope>
    <source>
        <strain evidence="6 7">ATCC 50062</strain>
    </source>
</reference>
<accession>A0A0L0D247</accession>
<feature type="transmembrane region" description="Helical" evidence="5">
    <location>
        <begin position="519"/>
        <end position="542"/>
    </location>
</feature>
<dbReference type="RefSeq" id="XP_013760715.1">
    <property type="nucleotide sequence ID" value="XM_013905261.1"/>
</dbReference>
<keyword evidence="3" id="KW-1015">Disulfide bond</keyword>
<gene>
    <name evidence="6" type="ORF">AMSG_02878</name>
</gene>
<feature type="region of interest" description="Disordered" evidence="4">
    <location>
        <begin position="151"/>
        <end position="177"/>
    </location>
</feature>
<dbReference type="AlphaFoldDB" id="A0A0L0D247"/>
<dbReference type="EMBL" id="GL349442">
    <property type="protein sequence ID" value="KNC46424.1"/>
    <property type="molecule type" value="Genomic_DNA"/>
</dbReference>
<dbReference type="NCBIfam" id="TIGR02232">
    <property type="entry name" value="myxo_disulf_rpt"/>
    <property type="match status" value="1"/>
</dbReference>
<feature type="region of interest" description="Disordered" evidence="4">
    <location>
        <begin position="644"/>
        <end position="691"/>
    </location>
</feature>
<dbReference type="OrthoDB" id="291007at2759"/>
<evidence type="ECO:0000256" key="1">
    <source>
        <dbReference type="ARBA" id="ARBA00022729"/>
    </source>
</evidence>
<dbReference type="SUPFAM" id="SSF101960">
    <property type="entry name" value="Stabilizer of iron transporter SufD"/>
    <property type="match status" value="1"/>
</dbReference>
<proteinExistence type="predicted"/>
<protein>
    <recommendedName>
        <fullName evidence="8">DUF4215 domain-containing protein</fullName>
    </recommendedName>
</protein>
<keyword evidence="2" id="KW-0677">Repeat</keyword>
<evidence type="ECO:0000256" key="2">
    <source>
        <dbReference type="ARBA" id="ARBA00022737"/>
    </source>
</evidence>
<evidence type="ECO:0000256" key="5">
    <source>
        <dbReference type="SAM" id="Phobius"/>
    </source>
</evidence>
<sequence length="708" mass="71134">MFSRNSAAADGGGLEFRSVTGAMAVTGTTLEDNVAGGCGGGLAMTNAGPALQLDTSRLARNAAANGGGVCVRATGPSLAHASLAHITVEGNSASGLGGGLALLAGANVTIIGGSVTGNTAPRGGGLHAGGGGLVAYLTFARNALAENNPAVRGSGADGGASTAGSGGAAVSAERSPSSGTRLMLRGLVVEEHVFSGSQSIIRLGTNASVDLVESRLANNRAPTAGSAVVYVGPSSDSTLSMVTISENYGTALLLGGTLGAGAAANIHFVSNNGSTAGAGIACIETGEPAGIVLTGSSRLCGNVVLGLANVTHQQVSPTCMAGAVVDATGDSGLFDCPATCGNGIIEDGEDCDDYNLIAGDGCAKCATESGWECAGGSTGEPSRCELLPPAAVGTAAALASAADPASYTIAIVTVIFVALAITTLIKRRKVLKVSSLDSERMDGLVPARNVWAKLRATHAVVGMLVMPRGSADPYSRGGRLVALALSSGAMLVAVVTVPLTNASHFAQVAETTGGRILVFIASLFVGWALSLVFGTPVMRALLRSRSARLERLRGLVFVGGIVCAAAEFAFALVVMLAGSVVGVAASYSERFTTSTILGSWIGCLLVRWVIFDTVAAFVQFYIWRDVMVWPVAKRHVVAVLSTNSSGGSSSLITPATSGKRRGVSMRELPTQSTSEYVPSTPMDSSTRPSLSSLFDVEATTVSGGEQGQ</sequence>
<evidence type="ECO:0000313" key="7">
    <source>
        <dbReference type="Proteomes" id="UP000054408"/>
    </source>
</evidence>
<dbReference type="GeneID" id="25562526"/>
<organism evidence="6 7">
    <name type="scientific">Thecamonas trahens ATCC 50062</name>
    <dbReference type="NCBI Taxonomy" id="461836"/>
    <lineage>
        <taxon>Eukaryota</taxon>
        <taxon>Apusozoa</taxon>
        <taxon>Apusomonadida</taxon>
        <taxon>Apusomonadidae</taxon>
        <taxon>Thecamonas</taxon>
    </lineage>
</organism>
<keyword evidence="5" id="KW-1133">Transmembrane helix</keyword>
<dbReference type="InterPro" id="IPR011050">
    <property type="entry name" value="Pectin_lyase_fold/virulence"/>
</dbReference>
<feature type="transmembrane region" description="Helical" evidence="5">
    <location>
        <begin position="599"/>
        <end position="623"/>
    </location>
</feature>
<feature type="compositionally biased region" description="Polar residues" evidence="4">
    <location>
        <begin position="669"/>
        <end position="691"/>
    </location>
</feature>
<keyword evidence="5" id="KW-0812">Transmembrane</keyword>
<evidence type="ECO:0000256" key="4">
    <source>
        <dbReference type="SAM" id="MobiDB-lite"/>
    </source>
</evidence>
<evidence type="ECO:0000313" key="6">
    <source>
        <dbReference type="EMBL" id="KNC46424.1"/>
    </source>
</evidence>
<keyword evidence="7" id="KW-1185">Reference proteome</keyword>
<keyword evidence="5" id="KW-0472">Membrane</keyword>
<feature type="transmembrane region" description="Helical" evidence="5">
    <location>
        <begin position="405"/>
        <end position="425"/>
    </location>
</feature>
<keyword evidence="1" id="KW-0732">Signal</keyword>
<evidence type="ECO:0008006" key="8">
    <source>
        <dbReference type="Google" id="ProtNLM"/>
    </source>
</evidence>
<name>A0A0L0D247_THETB</name>
<dbReference type="InterPro" id="IPR037284">
    <property type="entry name" value="SUF_FeS_clus_asmbl_SufBD_sf"/>
</dbReference>